<reference evidence="2" key="1">
    <citation type="submission" date="2022-11" db="UniProtKB">
        <authorList>
            <consortium name="WormBaseParasite"/>
        </authorList>
    </citation>
    <scope>IDENTIFICATION</scope>
</reference>
<protein>
    <submittedName>
        <fullName evidence="2">Amino acid transporter transmembrane domain-containing protein</fullName>
    </submittedName>
</protein>
<dbReference type="WBParaSite" id="JU765_v2.g1779.t1">
    <property type="protein sequence ID" value="JU765_v2.g1779.t1"/>
    <property type="gene ID" value="JU765_v2.g1779"/>
</dbReference>
<sequence length="476" mass="53015">MTVGVYRSRNPTLSSTEKNQVSIPSISNGIDSNEKKEIIDEHSQHEEDGIFQNGIFIRHRGLNWFVTGLFVVGELAGGGLVAIPTAMVQLGIYVGLPLALVMNVIFMITGFMLGVAWNVLLRRWPQYRSHCRKPYPEIAYRALGPVCRLIVTIFCRLIVTICIDVTQFGIAVVYLLLSAKNIHDALKSFVDTNFSFCYVILILAACLTPVLFLKSPQDFWWAVVFAMFTTSAAVILILTGALMDNSECHKEINFPKFKLTNIFLGMGTLLFAYGGHSAFPTIQHDMKMPHQFTRSSTLAFIILFIMYTPVGIIGYYTYGDSLHDSVINSIQTQGIQQAINLLITVHCILTLTIVFSPLNQDMEEIFKVPQKFGPRRVIVRTGMMVAVVFAAESVPTFGPLLDLMGGSTLTLTSVVFPALFYIFLTAGEKKAEHMAQIRGYSTEEDEEPPTFKEMLKYSDKKVVLLVALIIVFGVCG</sequence>
<dbReference type="Proteomes" id="UP000887576">
    <property type="component" value="Unplaced"/>
</dbReference>
<organism evidence="1 2">
    <name type="scientific">Panagrolaimus sp. JU765</name>
    <dbReference type="NCBI Taxonomy" id="591449"/>
    <lineage>
        <taxon>Eukaryota</taxon>
        <taxon>Metazoa</taxon>
        <taxon>Ecdysozoa</taxon>
        <taxon>Nematoda</taxon>
        <taxon>Chromadorea</taxon>
        <taxon>Rhabditida</taxon>
        <taxon>Tylenchina</taxon>
        <taxon>Panagrolaimomorpha</taxon>
        <taxon>Panagrolaimoidea</taxon>
        <taxon>Panagrolaimidae</taxon>
        <taxon>Panagrolaimus</taxon>
    </lineage>
</organism>
<evidence type="ECO:0000313" key="2">
    <source>
        <dbReference type="WBParaSite" id="JU765_v2.g1779.t1"/>
    </source>
</evidence>
<evidence type="ECO:0000313" key="1">
    <source>
        <dbReference type="Proteomes" id="UP000887576"/>
    </source>
</evidence>
<accession>A0AC34QN73</accession>
<name>A0AC34QN73_9BILA</name>
<proteinExistence type="predicted"/>